<protein>
    <submittedName>
        <fullName evidence="2">Uncharacterized protein</fullName>
    </submittedName>
</protein>
<reference evidence="2 3" key="1">
    <citation type="submission" date="2019-01" db="EMBL/GenBank/DDBJ databases">
        <authorList>
            <person name="Alioto T."/>
            <person name="Alioto T."/>
        </authorList>
    </citation>
    <scope>NUCLEOTIDE SEQUENCE [LARGE SCALE GENOMIC DNA]</scope>
</reference>
<dbReference type="Proteomes" id="UP000386466">
    <property type="component" value="Unassembled WGS sequence"/>
</dbReference>
<organism evidence="2 3">
    <name type="scientific">Lynx pardinus</name>
    <name type="common">Iberian lynx</name>
    <name type="synonym">Felis pardina</name>
    <dbReference type="NCBI Taxonomy" id="191816"/>
    <lineage>
        <taxon>Eukaryota</taxon>
        <taxon>Metazoa</taxon>
        <taxon>Chordata</taxon>
        <taxon>Craniata</taxon>
        <taxon>Vertebrata</taxon>
        <taxon>Euteleostomi</taxon>
        <taxon>Mammalia</taxon>
        <taxon>Eutheria</taxon>
        <taxon>Laurasiatheria</taxon>
        <taxon>Carnivora</taxon>
        <taxon>Feliformia</taxon>
        <taxon>Felidae</taxon>
        <taxon>Felinae</taxon>
        <taxon>Lynx</taxon>
    </lineage>
</organism>
<proteinExistence type="predicted"/>
<accession>A0A485NEB8</accession>
<sequence>MGLRWPPRPLKTGPLAVTPSQTLSRSRKAQAPLTSRTPCLVCPHPVTSLCPTPPSQVLFRGGTPRAAPGTWRPWMVFSSSGLALRTCRPSCSGSLMLFRRKGFTSRFLVVSISSGKNFTLKCNEARAPAPFTPKPSCSRPSGSGRLVFATTTAVTLRRGLWPVVGLLFPHQWQTGS</sequence>
<name>A0A485NEB8_LYNPA</name>
<feature type="region of interest" description="Disordered" evidence="1">
    <location>
        <begin position="1"/>
        <end position="31"/>
    </location>
</feature>
<evidence type="ECO:0000313" key="3">
    <source>
        <dbReference type="Proteomes" id="UP000386466"/>
    </source>
</evidence>
<evidence type="ECO:0000256" key="1">
    <source>
        <dbReference type="SAM" id="MobiDB-lite"/>
    </source>
</evidence>
<dbReference type="EMBL" id="CAAGRJ010015890">
    <property type="protein sequence ID" value="VFV31690.1"/>
    <property type="molecule type" value="Genomic_DNA"/>
</dbReference>
<keyword evidence="3" id="KW-1185">Reference proteome</keyword>
<dbReference type="AlphaFoldDB" id="A0A485NEB8"/>
<gene>
    <name evidence="2" type="ORF">LYPA_23C003600</name>
</gene>
<evidence type="ECO:0000313" key="2">
    <source>
        <dbReference type="EMBL" id="VFV31690.1"/>
    </source>
</evidence>